<dbReference type="PANTHER" id="PTHR23268:SF28">
    <property type="entry name" value="T CELL RECEPTOR BETA VARIABLE 19"/>
    <property type="match status" value="1"/>
</dbReference>
<accession>A0AAN9CZR1</accession>
<evidence type="ECO:0000256" key="3">
    <source>
        <dbReference type="SAM" id="SignalP"/>
    </source>
</evidence>
<dbReference type="InterPro" id="IPR013106">
    <property type="entry name" value="Ig_V-set"/>
</dbReference>
<dbReference type="InterPro" id="IPR013783">
    <property type="entry name" value="Ig-like_fold"/>
</dbReference>
<dbReference type="SUPFAM" id="SSF48726">
    <property type="entry name" value="Immunoglobulin"/>
    <property type="match status" value="1"/>
</dbReference>
<dbReference type="Proteomes" id="UP001364617">
    <property type="component" value="Unassembled WGS sequence"/>
</dbReference>
<gene>
    <name evidence="5" type="ORF">R3I93_011327</name>
</gene>
<keyword evidence="2" id="KW-0391">Immunity</keyword>
<sequence length="145" mass="16569">MTGSLVSSTTVICLIGFVFSSKVDQTPSDIFWSPERPAEMTCRHQITNYDTLLWYQRSHTDTELKLIGYMYFDQKTVEKPFEKHFNVSGHGKTHSTLHLIQLRRSEDSAVYYCAAYYHSGVSSLSISQKPSVNNHMTEQFCTAVT</sequence>
<dbReference type="InterPro" id="IPR007110">
    <property type="entry name" value="Ig-like_dom"/>
</dbReference>
<reference evidence="5 6" key="1">
    <citation type="submission" date="2024-02" db="EMBL/GenBank/DDBJ databases">
        <title>Chromosome-level genome assembly of the Eurasian Minnow (Phoxinus phoxinus).</title>
        <authorList>
            <person name="Oriowo T.O."/>
            <person name="Martin S."/>
            <person name="Stange M."/>
            <person name="Chrysostomakis Y."/>
            <person name="Brown T."/>
            <person name="Winkler S."/>
            <person name="Kukowka S."/>
            <person name="Myers E.W."/>
            <person name="Bohne A."/>
        </authorList>
    </citation>
    <scope>NUCLEOTIDE SEQUENCE [LARGE SCALE GENOMIC DNA]</scope>
    <source>
        <strain evidence="5">ZFMK-TIS-60720</strain>
        <tissue evidence="5">Whole Organism</tissue>
    </source>
</reference>
<dbReference type="InterPro" id="IPR050413">
    <property type="entry name" value="TCR_beta_variable"/>
</dbReference>
<feature type="signal peptide" evidence="3">
    <location>
        <begin position="1"/>
        <end position="20"/>
    </location>
</feature>
<dbReference type="GO" id="GO:0002376">
    <property type="term" value="P:immune system process"/>
    <property type="evidence" value="ECO:0007669"/>
    <property type="project" value="UniProtKB-KW"/>
</dbReference>
<dbReference type="EMBL" id="JAYKXH010000011">
    <property type="protein sequence ID" value="KAK7153382.1"/>
    <property type="molecule type" value="Genomic_DNA"/>
</dbReference>
<evidence type="ECO:0000259" key="4">
    <source>
        <dbReference type="PROSITE" id="PS50835"/>
    </source>
</evidence>
<dbReference type="Pfam" id="PF07686">
    <property type="entry name" value="V-set"/>
    <property type="match status" value="1"/>
</dbReference>
<dbReference type="GO" id="GO:0005886">
    <property type="term" value="C:plasma membrane"/>
    <property type="evidence" value="ECO:0007669"/>
    <property type="project" value="TreeGrafter"/>
</dbReference>
<protein>
    <recommendedName>
        <fullName evidence="4">Ig-like domain-containing protein</fullName>
    </recommendedName>
</protein>
<name>A0AAN9CZR1_9TELE</name>
<dbReference type="AlphaFoldDB" id="A0AAN9CZR1"/>
<dbReference type="InterPro" id="IPR036179">
    <property type="entry name" value="Ig-like_dom_sf"/>
</dbReference>
<feature type="chain" id="PRO_5042857143" description="Ig-like domain-containing protein" evidence="3">
    <location>
        <begin position="21"/>
        <end position="145"/>
    </location>
</feature>
<proteinExistence type="predicted"/>
<dbReference type="Gene3D" id="2.60.40.10">
    <property type="entry name" value="Immunoglobulins"/>
    <property type="match status" value="1"/>
</dbReference>
<evidence type="ECO:0000313" key="5">
    <source>
        <dbReference type="EMBL" id="KAK7153382.1"/>
    </source>
</evidence>
<dbReference type="GO" id="GO:0007166">
    <property type="term" value="P:cell surface receptor signaling pathway"/>
    <property type="evidence" value="ECO:0007669"/>
    <property type="project" value="TreeGrafter"/>
</dbReference>
<comment type="caution">
    <text evidence="5">The sequence shown here is derived from an EMBL/GenBank/DDBJ whole genome shotgun (WGS) entry which is preliminary data.</text>
</comment>
<organism evidence="5 6">
    <name type="scientific">Phoxinus phoxinus</name>
    <name type="common">Eurasian minnow</name>
    <dbReference type="NCBI Taxonomy" id="58324"/>
    <lineage>
        <taxon>Eukaryota</taxon>
        <taxon>Metazoa</taxon>
        <taxon>Chordata</taxon>
        <taxon>Craniata</taxon>
        <taxon>Vertebrata</taxon>
        <taxon>Euteleostomi</taxon>
        <taxon>Actinopterygii</taxon>
        <taxon>Neopterygii</taxon>
        <taxon>Teleostei</taxon>
        <taxon>Ostariophysi</taxon>
        <taxon>Cypriniformes</taxon>
        <taxon>Leuciscidae</taxon>
        <taxon>Phoxininae</taxon>
        <taxon>Phoxinus</taxon>
    </lineage>
</organism>
<evidence type="ECO:0000313" key="6">
    <source>
        <dbReference type="Proteomes" id="UP001364617"/>
    </source>
</evidence>
<dbReference type="PANTHER" id="PTHR23268">
    <property type="entry name" value="T-CELL RECEPTOR BETA CHAIN"/>
    <property type="match status" value="1"/>
</dbReference>
<keyword evidence="6" id="KW-1185">Reference proteome</keyword>
<feature type="domain" description="Ig-like" evidence="4">
    <location>
        <begin position="1"/>
        <end position="127"/>
    </location>
</feature>
<evidence type="ECO:0000256" key="1">
    <source>
        <dbReference type="ARBA" id="ARBA00022729"/>
    </source>
</evidence>
<keyword evidence="1 3" id="KW-0732">Signal</keyword>
<dbReference type="PROSITE" id="PS50835">
    <property type="entry name" value="IG_LIKE"/>
    <property type="match status" value="1"/>
</dbReference>
<evidence type="ECO:0000256" key="2">
    <source>
        <dbReference type="ARBA" id="ARBA00022859"/>
    </source>
</evidence>